<evidence type="ECO:0000313" key="2">
    <source>
        <dbReference type="Proteomes" id="UP000026961"/>
    </source>
</evidence>
<dbReference type="Gramene" id="OGLUM08G08730.1">
    <property type="protein sequence ID" value="OGLUM08G08730.1"/>
    <property type="gene ID" value="OGLUM08G08730"/>
</dbReference>
<organism evidence="1">
    <name type="scientific">Oryza glumipatula</name>
    <dbReference type="NCBI Taxonomy" id="40148"/>
    <lineage>
        <taxon>Eukaryota</taxon>
        <taxon>Viridiplantae</taxon>
        <taxon>Streptophyta</taxon>
        <taxon>Embryophyta</taxon>
        <taxon>Tracheophyta</taxon>
        <taxon>Spermatophyta</taxon>
        <taxon>Magnoliopsida</taxon>
        <taxon>Liliopsida</taxon>
        <taxon>Poales</taxon>
        <taxon>Poaceae</taxon>
        <taxon>BOP clade</taxon>
        <taxon>Oryzoideae</taxon>
        <taxon>Oryzeae</taxon>
        <taxon>Oryzinae</taxon>
        <taxon>Oryza</taxon>
    </lineage>
</organism>
<keyword evidence="2" id="KW-1185">Reference proteome</keyword>
<dbReference type="Proteomes" id="UP000026961">
    <property type="component" value="Chromosome 8"/>
</dbReference>
<evidence type="ECO:0000313" key="1">
    <source>
        <dbReference type="EnsemblPlants" id="OGLUM08G08730.1"/>
    </source>
</evidence>
<reference evidence="1" key="2">
    <citation type="submission" date="2018-05" db="EMBL/GenBank/DDBJ databases">
        <title>OgluRS3 (Oryza glumaepatula Reference Sequence Version 3).</title>
        <authorList>
            <person name="Zhang J."/>
            <person name="Kudrna D."/>
            <person name="Lee S."/>
            <person name="Talag J."/>
            <person name="Welchert J."/>
            <person name="Wing R.A."/>
        </authorList>
    </citation>
    <scope>NUCLEOTIDE SEQUENCE [LARGE SCALE GENOMIC DNA]</scope>
</reference>
<accession>A0A0E0ASZ6</accession>
<sequence>MNSGVPDQDTPYLEVVAPAIPSLGAPDPAVLASATPVRSVLGVESKRRMSPSTPSSKELDKLKHEETELLVRLQECRVKIDVAKAKLDDLPKAIEEQKSKLKASAKHLAGLTKAMKPIPGSDAEDRRIIEEVDGLRLCAIEALL</sequence>
<protein>
    <submittedName>
        <fullName evidence="1">Uncharacterized protein</fullName>
    </submittedName>
</protein>
<dbReference type="HOGENOM" id="CLU_1799484_0_0_1"/>
<reference evidence="1" key="1">
    <citation type="submission" date="2015-04" db="UniProtKB">
        <authorList>
            <consortium name="EnsemblPlants"/>
        </authorList>
    </citation>
    <scope>IDENTIFICATION</scope>
</reference>
<proteinExistence type="predicted"/>
<dbReference type="AlphaFoldDB" id="A0A0E0ASZ6"/>
<dbReference type="EnsemblPlants" id="OGLUM08G08730.1">
    <property type="protein sequence ID" value="OGLUM08G08730.1"/>
    <property type="gene ID" value="OGLUM08G08730"/>
</dbReference>
<name>A0A0E0ASZ6_9ORYZ</name>